<organism evidence="2 3">
    <name type="scientific">Paenibacillus dokdonensis</name>
    <dbReference type="NCBI Taxonomy" id="2567944"/>
    <lineage>
        <taxon>Bacteria</taxon>
        <taxon>Bacillati</taxon>
        <taxon>Bacillota</taxon>
        <taxon>Bacilli</taxon>
        <taxon>Bacillales</taxon>
        <taxon>Paenibacillaceae</taxon>
        <taxon>Paenibacillus</taxon>
    </lineage>
</organism>
<evidence type="ECO:0000259" key="1">
    <source>
        <dbReference type="Pfam" id="PF01636"/>
    </source>
</evidence>
<reference evidence="2 3" key="1">
    <citation type="submission" date="2023-03" db="EMBL/GenBank/DDBJ databases">
        <title>Bacillus Genome Sequencing.</title>
        <authorList>
            <person name="Dunlap C."/>
        </authorList>
    </citation>
    <scope>NUCLEOTIDE SEQUENCE [LARGE SCALE GENOMIC DNA]</scope>
    <source>
        <strain evidence="2 3">BD-525</strain>
    </source>
</reference>
<evidence type="ECO:0000313" key="3">
    <source>
        <dbReference type="Proteomes" id="UP001344632"/>
    </source>
</evidence>
<proteinExistence type="predicted"/>
<dbReference type="RefSeq" id="WP_326090968.1">
    <property type="nucleotide sequence ID" value="NZ_JARLKZ010000023.1"/>
</dbReference>
<feature type="domain" description="Aminoglycoside phosphotransferase" evidence="1">
    <location>
        <begin position="26"/>
        <end position="232"/>
    </location>
</feature>
<accession>A0ABU6GX07</accession>
<gene>
    <name evidence="2" type="ORF">P4H66_25810</name>
</gene>
<evidence type="ECO:0000313" key="2">
    <source>
        <dbReference type="EMBL" id="MEC0243235.1"/>
    </source>
</evidence>
<dbReference type="InterPro" id="IPR011009">
    <property type="entry name" value="Kinase-like_dom_sf"/>
</dbReference>
<comment type="caution">
    <text evidence="2">The sequence shown here is derived from an EMBL/GenBank/DDBJ whole genome shotgun (WGS) entry which is preliminary data.</text>
</comment>
<dbReference type="Proteomes" id="UP001344632">
    <property type="component" value="Unassembled WGS sequence"/>
</dbReference>
<dbReference type="SUPFAM" id="SSF56112">
    <property type="entry name" value="Protein kinase-like (PK-like)"/>
    <property type="match status" value="1"/>
</dbReference>
<dbReference type="Gene3D" id="3.30.200.20">
    <property type="entry name" value="Phosphorylase Kinase, domain 1"/>
    <property type="match status" value="1"/>
</dbReference>
<keyword evidence="3" id="KW-1185">Reference proteome</keyword>
<dbReference type="Gene3D" id="3.90.1200.10">
    <property type="match status" value="1"/>
</dbReference>
<sequence>MTEEQWEQVARMTEPGSRLLRTMELKGGVSAQVTMLEIEQTDGSMKKLVVRQHGAVDRNRNPEIAKDEFMLLQSLVDAGLPVPHPYAYNTSKFIVPTPYIVTDFVDGFVNMSPSDLSDAMQRMARILSDIHQVDWARYSLDFLPEQLIWCSDKIGNRPRNPDESLNESTIRDVLESAWPLSPLNKNVLLHGDYWPGNILWKDNRIAAVIDWEDAAIGEPMYDLANSRLEVLWAYGTDAMHQFTRQYQALNLQIDFTELPLWDLFAALKPASSLSSWGLDSHTEKSMREKHQWFTYQALAGVHTR</sequence>
<dbReference type="Pfam" id="PF01636">
    <property type="entry name" value="APH"/>
    <property type="match status" value="1"/>
</dbReference>
<dbReference type="PANTHER" id="PTHR21310">
    <property type="entry name" value="AMINOGLYCOSIDE PHOSPHOTRANSFERASE-RELATED-RELATED"/>
    <property type="match status" value="1"/>
</dbReference>
<dbReference type="InterPro" id="IPR002575">
    <property type="entry name" value="Aminoglycoside_PTrfase"/>
</dbReference>
<dbReference type="EMBL" id="JARLKZ010000023">
    <property type="protein sequence ID" value="MEC0243235.1"/>
    <property type="molecule type" value="Genomic_DNA"/>
</dbReference>
<protein>
    <submittedName>
        <fullName evidence="2">Phosphotransferase</fullName>
    </submittedName>
</protein>
<dbReference type="InterPro" id="IPR051678">
    <property type="entry name" value="AGP_Transferase"/>
</dbReference>
<dbReference type="PANTHER" id="PTHR21310:SF40">
    <property type="entry name" value="AMINOGLYCOSIDE PHOSPHOTRANSFERASE DOMAIN-CONTAINING PROTEIN-RELATED"/>
    <property type="match status" value="1"/>
</dbReference>
<name>A0ABU6GX07_9BACL</name>